<dbReference type="AlphaFoldDB" id="A0A316VR06"/>
<organism evidence="2 3">
    <name type="scientific">Ceraceosorus guamensis</name>
    <dbReference type="NCBI Taxonomy" id="1522189"/>
    <lineage>
        <taxon>Eukaryota</taxon>
        <taxon>Fungi</taxon>
        <taxon>Dikarya</taxon>
        <taxon>Basidiomycota</taxon>
        <taxon>Ustilaginomycotina</taxon>
        <taxon>Exobasidiomycetes</taxon>
        <taxon>Ceraceosorales</taxon>
        <taxon>Ceraceosoraceae</taxon>
        <taxon>Ceraceosorus</taxon>
    </lineage>
</organism>
<evidence type="ECO:0000313" key="3">
    <source>
        <dbReference type="Proteomes" id="UP000245783"/>
    </source>
</evidence>
<reference evidence="2 3" key="1">
    <citation type="journal article" date="2018" name="Mol. Biol. Evol.">
        <title>Broad Genomic Sampling Reveals a Smut Pathogenic Ancestry of the Fungal Clade Ustilaginomycotina.</title>
        <authorList>
            <person name="Kijpornyongpan T."/>
            <person name="Mondo S.J."/>
            <person name="Barry K."/>
            <person name="Sandor L."/>
            <person name="Lee J."/>
            <person name="Lipzen A."/>
            <person name="Pangilinan J."/>
            <person name="LaButti K."/>
            <person name="Hainaut M."/>
            <person name="Henrissat B."/>
            <person name="Grigoriev I.V."/>
            <person name="Spatafora J.W."/>
            <person name="Aime M.C."/>
        </authorList>
    </citation>
    <scope>NUCLEOTIDE SEQUENCE [LARGE SCALE GENOMIC DNA]</scope>
    <source>
        <strain evidence="2 3">MCA 4658</strain>
    </source>
</reference>
<evidence type="ECO:0000313" key="2">
    <source>
        <dbReference type="EMBL" id="PWN40047.1"/>
    </source>
</evidence>
<keyword evidence="3" id="KW-1185">Reference proteome</keyword>
<name>A0A316VR06_9BASI</name>
<dbReference type="RefSeq" id="XP_025367207.1">
    <property type="nucleotide sequence ID" value="XM_025511269.1"/>
</dbReference>
<dbReference type="Proteomes" id="UP000245783">
    <property type="component" value="Unassembled WGS sequence"/>
</dbReference>
<dbReference type="GeneID" id="37033139"/>
<feature type="region of interest" description="Disordered" evidence="1">
    <location>
        <begin position="1"/>
        <end position="40"/>
    </location>
</feature>
<protein>
    <submittedName>
        <fullName evidence="2">Uncharacterized protein</fullName>
    </submittedName>
</protein>
<gene>
    <name evidence="2" type="ORF">IE81DRAFT_245868</name>
</gene>
<dbReference type="EMBL" id="KZ819432">
    <property type="protein sequence ID" value="PWN40047.1"/>
    <property type="molecule type" value="Genomic_DNA"/>
</dbReference>
<evidence type="ECO:0000256" key="1">
    <source>
        <dbReference type="SAM" id="MobiDB-lite"/>
    </source>
</evidence>
<dbReference type="InParanoid" id="A0A316VR06"/>
<sequence length="81" mass="8730">MLVDSSSAAPHANYHQLKRSHPPPTPRIDARTAALSSRHQHSTNLLIAKACNPEYPNSRGLSSSEMACSAFMLLLLACMGV</sequence>
<accession>A0A316VR06</accession>
<proteinExistence type="predicted"/>